<sequence length="159" mass="16914">MKRIIAGMLLMLWLAGCASTPADTINASGISIDHTVIPASAEVGVAVAAYAGFENSDGDDRLLGVECVCATSIELHRVVSDGDKVSMTNSFPLTLPAKGRVEVRPPGTPLHFMLIGTKRAFAVGERVPMRLRFERAGSVEAVFTVVGKSQDGWDAWTPD</sequence>
<evidence type="ECO:0000313" key="3">
    <source>
        <dbReference type="Proteomes" id="UP000241788"/>
    </source>
</evidence>
<dbReference type="STRING" id="1604334.SAMN05421546_1267"/>
<dbReference type="SUPFAM" id="SSF110087">
    <property type="entry name" value="DR1885-like metal-binding protein"/>
    <property type="match status" value="1"/>
</dbReference>
<evidence type="ECO:0008006" key="4">
    <source>
        <dbReference type="Google" id="ProtNLM"/>
    </source>
</evidence>
<dbReference type="OrthoDB" id="9796962at2"/>
<dbReference type="InterPro" id="IPR058248">
    <property type="entry name" value="Lxx211020-like"/>
</dbReference>
<feature type="signal peptide" evidence="1">
    <location>
        <begin position="1"/>
        <end position="22"/>
    </location>
</feature>
<dbReference type="RefSeq" id="WP_083688297.1">
    <property type="nucleotide sequence ID" value="NZ_FTLW01000002.1"/>
</dbReference>
<dbReference type="PROSITE" id="PS51257">
    <property type="entry name" value="PROKAR_LIPOPROTEIN"/>
    <property type="match status" value="1"/>
</dbReference>
<feature type="chain" id="PRO_5013314911" description="Copper(I)-binding protein" evidence="1">
    <location>
        <begin position="23"/>
        <end position="159"/>
    </location>
</feature>
<evidence type="ECO:0000313" key="2">
    <source>
        <dbReference type="EMBL" id="SIQ39425.1"/>
    </source>
</evidence>
<keyword evidence="3" id="KW-1185">Reference proteome</keyword>
<reference evidence="3" key="1">
    <citation type="submission" date="2017-01" db="EMBL/GenBank/DDBJ databases">
        <authorList>
            <person name="Varghese N."/>
            <person name="Submissions S."/>
        </authorList>
    </citation>
    <scope>NUCLEOTIDE SEQUENCE [LARGE SCALE GENOMIC DNA]</scope>
    <source>
        <strain evidence="3">UM1</strain>
    </source>
</reference>
<gene>
    <name evidence="2" type="ORF">SAMN05421546_1267</name>
</gene>
<dbReference type="Gene3D" id="2.60.40.1890">
    <property type="entry name" value="PCu(A)C copper chaperone"/>
    <property type="match status" value="1"/>
</dbReference>
<dbReference type="Pfam" id="PF04314">
    <property type="entry name" value="PCuAC"/>
    <property type="match status" value="1"/>
</dbReference>
<dbReference type="InterPro" id="IPR036182">
    <property type="entry name" value="PCuAC_sf"/>
</dbReference>
<protein>
    <recommendedName>
        <fullName evidence="4">Copper(I)-binding protein</fullName>
    </recommendedName>
</protein>
<dbReference type="EMBL" id="FTLW01000002">
    <property type="protein sequence ID" value="SIQ39425.1"/>
    <property type="molecule type" value="Genomic_DNA"/>
</dbReference>
<evidence type="ECO:0000256" key="1">
    <source>
        <dbReference type="SAM" id="SignalP"/>
    </source>
</evidence>
<proteinExistence type="predicted"/>
<organism evidence="2 3">
    <name type="scientific">Solilutibacter tolerans</name>
    <dbReference type="NCBI Taxonomy" id="1604334"/>
    <lineage>
        <taxon>Bacteria</taxon>
        <taxon>Pseudomonadati</taxon>
        <taxon>Pseudomonadota</taxon>
        <taxon>Gammaproteobacteria</taxon>
        <taxon>Lysobacterales</taxon>
        <taxon>Lysobacteraceae</taxon>
        <taxon>Solilutibacter</taxon>
    </lineage>
</organism>
<dbReference type="AlphaFoldDB" id="A0A1N6SE57"/>
<keyword evidence="1" id="KW-0732">Signal</keyword>
<dbReference type="InterPro" id="IPR007410">
    <property type="entry name" value="LpqE-like"/>
</dbReference>
<dbReference type="PANTHER" id="PTHR36302:SF1">
    <property type="entry name" value="COPPER CHAPERONE PCU(A)C"/>
    <property type="match status" value="1"/>
</dbReference>
<accession>A0A1N6SE57</accession>
<dbReference type="PANTHER" id="PTHR36302">
    <property type="entry name" value="BLR7088 PROTEIN"/>
    <property type="match status" value="1"/>
</dbReference>
<name>A0A1N6SE57_9GAMM</name>
<dbReference type="Proteomes" id="UP000241788">
    <property type="component" value="Unassembled WGS sequence"/>
</dbReference>